<sequence>MRTAQTWVLVRENMQRDCNYLDSNYPYQENHRTEVLGYYSISAHKLSREGLPLKVAHGAPAEIPAALIGKLALDLSLQGCGLGEELLSDALVRIVAAAKIIAIRAVVVDAINDGVIDFYKKYGFVQIPKTFRLVQKISNIEKSLNQGN</sequence>
<evidence type="ECO:0000256" key="4">
    <source>
        <dbReference type="ARBA" id="ARBA00023315"/>
    </source>
</evidence>
<name>A0ABU1T2Z1_9ACTO</name>
<evidence type="ECO:0000256" key="5">
    <source>
        <dbReference type="ARBA" id="ARBA00049880"/>
    </source>
</evidence>
<dbReference type="RefSeq" id="WP_353065494.1">
    <property type="nucleotide sequence ID" value="NZ_CP136414.1"/>
</dbReference>
<evidence type="ECO:0000313" key="7">
    <source>
        <dbReference type="EMBL" id="MDR6939688.1"/>
    </source>
</evidence>
<dbReference type="SUPFAM" id="SSF55729">
    <property type="entry name" value="Acyl-CoA N-acyltransferases (Nat)"/>
    <property type="match status" value="1"/>
</dbReference>
<keyword evidence="3" id="KW-0808">Transferase</keyword>
<evidence type="ECO:0000256" key="1">
    <source>
        <dbReference type="ARBA" id="ARBA00022491"/>
    </source>
</evidence>
<dbReference type="EMBL" id="JAVDUJ010000001">
    <property type="protein sequence ID" value="MDR6939688.1"/>
    <property type="molecule type" value="Genomic_DNA"/>
</dbReference>
<evidence type="ECO:0000256" key="3">
    <source>
        <dbReference type="ARBA" id="ARBA00022679"/>
    </source>
</evidence>
<reference evidence="7 8" key="1">
    <citation type="submission" date="2023-07" db="EMBL/GenBank/DDBJ databases">
        <title>Sequencing the genomes of 1000 actinobacteria strains.</title>
        <authorList>
            <person name="Klenk H.-P."/>
        </authorList>
    </citation>
    <scope>NUCLEOTIDE SEQUENCE [LARGE SCALE GENOMIC DNA]</scope>
    <source>
        <strain evidence="7 8">DSM 15539</strain>
    </source>
</reference>
<dbReference type="PANTHER" id="PTHR36449:SF1">
    <property type="entry name" value="ACETYLTRANSFERASE"/>
    <property type="match status" value="1"/>
</dbReference>
<dbReference type="Gene3D" id="3.40.630.30">
    <property type="match status" value="1"/>
</dbReference>
<comment type="catalytic activity">
    <reaction evidence="5">
        <text>glycyl-tRNA(Gly) + acetyl-CoA = N-acetylglycyl-tRNA(Gly) + CoA + H(+)</text>
        <dbReference type="Rhea" id="RHEA:81867"/>
        <dbReference type="Rhea" id="RHEA-COMP:9683"/>
        <dbReference type="Rhea" id="RHEA-COMP:19766"/>
        <dbReference type="ChEBI" id="CHEBI:15378"/>
        <dbReference type="ChEBI" id="CHEBI:57287"/>
        <dbReference type="ChEBI" id="CHEBI:57288"/>
        <dbReference type="ChEBI" id="CHEBI:78522"/>
        <dbReference type="ChEBI" id="CHEBI:232036"/>
    </reaction>
</comment>
<dbReference type="InterPro" id="IPR016181">
    <property type="entry name" value="Acyl_CoA_acyltransferase"/>
</dbReference>
<organism evidence="7 8">
    <name type="scientific">Arcanobacterium hippocoleae</name>
    <dbReference type="NCBI Taxonomy" id="149017"/>
    <lineage>
        <taxon>Bacteria</taxon>
        <taxon>Bacillati</taxon>
        <taxon>Actinomycetota</taxon>
        <taxon>Actinomycetes</taxon>
        <taxon>Actinomycetales</taxon>
        <taxon>Actinomycetaceae</taxon>
        <taxon>Arcanobacterium</taxon>
    </lineage>
</organism>
<accession>A0ABU1T2Z1</accession>
<proteinExistence type="predicted"/>
<keyword evidence="1" id="KW-0678">Repressor</keyword>
<keyword evidence="2" id="KW-1277">Toxin-antitoxin system</keyword>
<dbReference type="Proteomes" id="UP001266099">
    <property type="component" value="Unassembled WGS sequence"/>
</dbReference>
<feature type="domain" description="N-acetyltransferase" evidence="6">
    <location>
        <begin position="64"/>
        <end position="124"/>
    </location>
</feature>
<evidence type="ECO:0000259" key="6">
    <source>
        <dbReference type="Pfam" id="PF00583"/>
    </source>
</evidence>
<protein>
    <submittedName>
        <fullName evidence="7">Ribosomal protein S18 acetylase RimI-like enzyme</fullName>
    </submittedName>
</protein>
<keyword evidence="8" id="KW-1185">Reference proteome</keyword>
<evidence type="ECO:0000256" key="2">
    <source>
        <dbReference type="ARBA" id="ARBA00022649"/>
    </source>
</evidence>
<keyword evidence="4" id="KW-0012">Acyltransferase</keyword>
<gene>
    <name evidence="7" type="ORF">J2S36_001231</name>
</gene>
<dbReference type="InterPro" id="IPR000182">
    <property type="entry name" value="GNAT_dom"/>
</dbReference>
<comment type="caution">
    <text evidence="7">The sequence shown here is derived from an EMBL/GenBank/DDBJ whole genome shotgun (WGS) entry which is preliminary data.</text>
</comment>
<dbReference type="PANTHER" id="PTHR36449">
    <property type="entry name" value="ACETYLTRANSFERASE-RELATED"/>
    <property type="match status" value="1"/>
</dbReference>
<dbReference type="Pfam" id="PF00583">
    <property type="entry name" value="Acetyltransf_1"/>
    <property type="match status" value="1"/>
</dbReference>
<evidence type="ECO:0000313" key="8">
    <source>
        <dbReference type="Proteomes" id="UP001266099"/>
    </source>
</evidence>